<evidence type="ECO:0000313" key="1">
    <source>
        <dbReference type="EMBL" id="WRL65911.1"/>
    </source>
</evidence>
<sequence>MLNAVADDHVEGDAARELLRAADRVTAPDLVDVETVSVLPNAG</sequence>
<accession>A0ABZ1B899</accession>
<gene>
    <name evidence="1" type="ORF">U6N30_10365</name>
</gene>
<dbReference type="Proteomes" id="UP001324287">
    <property type="component" value="Chromosome"/>
</dbReference>
<keyword evidence="2" id="KW-1185">Reference proteome</keyword>
<name>A0ABZ1B899_9ACTN</name>
<dbReference type="RefSeq" id="WP_324277228.1">
    <property type="nucleotide sequence ID" value="NZ_CP141261.1"/>
</dbReference>
<dbReference type="EMBL" id="CP141261">
    <property type="protein sequence ID" value="WRL65911.1"/>
    <property type="molecule type" value="Genomic_DNA"/>
</dbReference>
<protein>
    <submittedName>
        <fullName evidence="1">Uncharacterized protein</fullName>
    </submittedName>
</protein>
<proteinExistence type="predicted"/>
<evidence type="ECO:0000313" key="2">
    <source>
        <dbReference type="Proteomes" id="UP001324287"/>
    </source>
</evidence>
<reference evidence="1 2" key="1">
    <citation type="submission" date="2023-12" db="EMBL/GenBank/DDBJ databases">
        <title>Blastococcus brunescens sp. nov., an actonobacterium isolated from sandstone collected in sahara desert.</title>
        <authorList>
            <person name="Gtari M."/>
            <person name="Ghodhbane F."/>
        </authorList>
    </citation>
    <scope>NUCLEOTIDE SEQUENCE [LARGE SCALE GENOMIC DNA]</scope>
    <source>
        <strain evidence="1 2">BMG 8361</strain>
    </source>
</reference>
<organism evidence="1 2">
    <name type="scientific">Blastococcus brunescens</name>
    <dbReference type="NCBI Taxonomy" id="1564165"/>
    <lineage>
        <taxon>Bacteria</taxon>
        <taxon>Bacillati</taxon>
        <taxon>Actinomycetota</taxon>
        <taxon>Actinomycetes</taxon>
        <taxon>Geodermatophilales</taxon>
        <taxon>Geodermatophilaceae</taxon>
        <taxon>Blastococcus</taxon>
    </lineage>
</organism>